<dbReference type="Proteomes" id="UP000037269">
    <property type="component" value="Unassembled WGS sequence"/>
</dbReference>
<sequence>MSQTTIPMKSQLSTRKRTGSLLRYPLRRLLVAEHVSAEEKIVWLSKLVTAVEEFKQEKEKERQERQKHLERSE</sequence>
<protein>
    <submittedName>
        <fullName evidence="2">Uncharacterized protein</fullName>
    </submittedName>
</protein>
<gene>
    <name evidence="2" type="ORF">AF333_05605</name>
</gene>
<evidence type="ECO:0000313" key="3">
    <source>
        <dbReference type="Proteomes" id="UP000037269"/>
    </source>
</evidence>
<organism evidence="2 3">
    <name type="scientific">Aneurinibacillus migulanus</name>
    <name type="common">Bacillus migulanus</name>
    <dbReference type="NCBI Taxonomy" id="47500"/>
    <lineage>
        <taxon>Bacteria</taxon>
        <taxon>Bacillati</taxon>
        <taxon>Bacillota</taxon>
        <taxon>Bacilli</taxon>
        <taxon>Bacillales</taxon>
        <taxon>Paenibacillaceae</taxon>
        <taxon>Aneurinibacillus group</taxon>
        <taxon>Aneurinibacillus</taxon>
    </lineage>
</organism>
<comment type="caution">
    <text evidence="2">The sequence shown here is derived from an EMBL/GenBank/DDBJ whole genome shotgun (WGS) entry which is preliminary data.</text>
</comment>
<dbReference type="STRING" id="47500.AF333_05605"/>
<name>A0A0D1Y0G5_ANEMI</name>
<dbReference type="EMBL" id="LGUG01000004">
    <property type="protein sequence ID" value="KON95034.1"/>
    <property type="molecule type" value="Genomic_DNA"/>
</dbReference>
<evidence type="ECO:0000256" key="1">
    <source>
        <dbReference type="SAM" id="Coils"/>
    </source>
</evidence>
<keyword evidence="3" id="KW-1185">Reference proteome</keyword>
<evidence type="ECO:0000313" key="2">
    <source>
        <dbReference type="EMBL" id="KON95034.1"/>
    </source>
</evidence>
<proteinExistence type="predicted"/>
<reference evidence="2 3" key="1">
    <citation type="submission" date="2015-07" db="EMBL/GenBank/DDBJ databases">
        <title>Fjat-14205 dsm 2895.</title>
        <authorList>
            <person name="Liu B."/>
            <person name="Wang J."/>
            <person name="Zhu Y."/>
            <person name="Liu G."/>
            <person name="Chen Q."/>
            <person name="Chen Z."/>
            <person name="Lan J."/>
            <person name="Che J."/>
            <person name="Ge C."/>
            <person name="Shi H."/>
            <person name="Pan Z."/>
            <person name="Liu X."/>
        </authorList>
    </citation>
    <scope>NUCLEOTIDE SEQUENCE [LARGE SCALE GENOMIC DNA]</scope>
    <source>
        <strain evidence="2 3">DSM 2895</strain>
    </source>
</reference>
<keyword evidence="1" id="KW-0175">Coiled coil</keyword>
<accession>A0A0D1Y0G5</accession>
<dbReference type="PATRIC" id="fig|47500.8.peg.2302"/>
<dbReference type="AlphaFoldDB" id="A0A0D1Y0G5"/>
<feature type="coiled-coil region" evidence="1">
    <location>
        <begin position="44"/>
        <end position="71"/>
    </location>
</feature>